<dbReference type="Pfam" id="PF03466">
    <property type="entry name" value="LysR_substrate"/>
    <property type="match status" value="1"/>
</dbReference>
<evidence type="ECO:0000256" key="2">
    <source>
        <dbReference type="ARBA" id="ARBA00023015"/>
    </source>
</evidence>
<dbReference type="Proteomes" id="UP001597540">
    <property type="component" value="Unassembled WGS sequence"/>
</dbReference>
<dbReference type="PANTHER" id="PTHR30419">
    <property type="entry name" value="HTH-TYPE TRANSCRIPTIONAL REGULATOR YBHD"/>
    <property type="match status" value="1"/>
</dbReference>
<proteinExistence type="inferred from homology"/>
<keyword evidence="3" id="KW-0238">DNA-binding</keyword>
<reference evidence="7" key="1">
    <citation type="journal article" date="2019" name="Int. J. Syst. Evol. Microbiol.">
        <title>The Global Catalogue of Microorganisms (GCM) 10K type strain sequencing project: providing services to taxonomists for standard genome sequencing and annotation.</title>
        <authorList>
            <consortium name="The Broad Institute Genomics Platform"/>
            <consortium name="The Broad Institute Genome Sequencing Center for Infectious Disease"/>
            <person name="Wu L."/>
            <person name="Ma J."/>
        </authorList>
    </citation>
    <scope>NUCLEOTIDE SEQUENCE [LARGE SCALE GENOMIC DNA]</scope>
    <source>
        <strain evidence="7">KCTC 33849</strain>
    </source>
</reference>
<dbReference type="PROSITE" id="PS50931">
    <property type="entry name" value="HTH_LYSR"/>
    <property type="match status" value="1"/>
</dbReference>
<keyword evidence="4" id="KW-0804">Transcription</keyword>
<dbReference type="RefSeq" id="WP_076315308.1">
    <property type="nucleotide sequence ID" value="NZ_JBHUMJ010000007.1"/>
</dbReference>
<evidence type="ECO:0000256" key="4">
    <source>
        <dbReference type="ARBA" id="ARBA00023163"/>
    </source>
</evidence>
<organism evidence="6 7">
    <name type="scientific">Paenibacillus shunpengii</name>
    <dbReference type="NCBI Taxonomy" id="2054424"/>
    <lineage>
        <taxon>Bacteria</taxon>
        <taxon>Bacillati</taxon>
        <taxon>Bacillota</taxon>
        <taxon>Bacilli</taxon>
        <taxon>Bacillales</taxon>
        <taxon>Paenibacillaceae</taxon>
        <taxon>Paenibacillus</taxon>
    </lineage>
</organism>
<evidence type="ECO:0000313" key="6">
    <source>
        <dbReference type="EMBL" id="MFD2702639.1"/>
    </source>
</evidence>
<accession>A0ABW5SS53</accession>
<evidence type="ECO:0000259" key="5">
    <source>
        <dbReference type="PROSITE" id="PS50931"/>
    </source>
</evidence>
<evidence type="ECO:0000313" key="7">
    <source>
        <dbReference type="Proteomes" id="UP001597540"/>
    </source>
</evidence>
<evidence type="ECO:0000256" key="1">
    <source>
        <dbReference type="ARBA" id="ARBA00009437"/>
    </source>
</evidence>
<dbReference type="InterPro" id="IPR036390">
    <property type="entry name" value="WH_DNA-bd_sf"/>
</dbReference>
<dbReference type="EMBL" id="JBHUMJ010000007">
    <property type="protein sequence ID" value="MFD2702639.1"/>
    <property type="molecule type" value="Genomic_DNA"/>
</dbReference>
<dbReference type="PRINTS" id="PR00039">
    <property type="entry name" value="HTHLYSR"/>
</dbReference>
<dbReference type="InterPro" id="IPR005119">
    <property type="entry name" value="LysR_subst-bd"/>
</dbReference>
<comment type="similarity">
    <text evidence="1">Belongs to the LysR transcriptional regulatory family.</text>
</comment>
<gene>
    <name evidence="6" type="ORF">ACFSVM_19485</name>
</gene>
<dbReference type="InterPro" id="IPR050950">
    <property type="entry name" value="HTH-type_LysR_regulators"/>
</dbReference>
<dbReference type="Pfam" id="PF00126">
    <property type="entry name" value="HTH_1"/>
    <property type="match status" value="1"/>
</dbReference>
<dbReference type="InterPro" id="IPR036388">
    <property type="entry name" value="WH-like_DNA-bd_sf"/>
</dbReference>
<protein>
    <submittedName>
        <fullName evidence="6">LysR family transcriptional regulator</fullName>
    </submittedName>
</protein>
<dbReference type="InterPro" id="IPR000847">
    <property type="entry name" value="LysR_HTH_N"/>
</dbReference>
<keyword evidence="7" id="KW-1185">Reference proteome</keyword>
<dbReference type="SUPFAM" id="SSF53850">
    <property type="entry name" value="Periplasmic binding protein-like II"/>
    <property type="match status" value="1"/>
</dbReference>
<sequence length="295" mass="33644">MDIRQLRYLIAIAEEGSITKAAQALHMAQPPLSKQLQLMEEELGVTLFERNKKRKVTLTPQGELFLKKAKNVVQTMEEAVVEVKEYGEEVSGTLSIGLTIYDAALMMSILKQFRNEYPQVRFSIWEGNATFLIDCLDNRQIDIAIAYGHFAKEQYQTRYIDRNECVFIVPKDFKFKADTVDVALISTIPLILFGPVEGNSLYQQIIQEFKQLKLQPNILCECHDSSMLLSLVKSGFGATILPLSMVQTQLTGDFDIIKIENNPWATEPSLIWRTNGYLSAAARRFIDYFEETILQ</sequence>
<feature type="domain" description="HTH lysR-type" evidence="5">
    <location>
        <begin position="1"/>
        <end position="59"/>
    </location>
</feature>
<dbReference type="PANTHER" id="PTHR30419:SF28">
    <property type="entry name" value="HTH-TYPE TRANSCRIPTIONAL REGULATOR BSDA"/>
    <property type="match status" value="1"/>
</dbReference>
<dbReference type="SUPFAM" id="SSF46785">
    <property type="entry name" value="Winged helix' DNA-binding domain"/>
    <property type="match status" value="1"/>
</dbReference>
<comment type="caution">
    <text evidence="6">The sequence shown here is derived from an EMBL/GenBank/DDBJ whole genome shotgun (WGS) entry which is preliminary data.</text>
</comment>
<dbReference type="CDD" id="cd05466">
    <property type="entry name" value="PBP2_LTTR_substrate"/>
    <property type="match status" value="1"/>
</dbReference>
<keyword evidence="2" id="KW-0805">Transcription regulation</keyword>
<name>A0ABW5SS53_9BACL</name>
<dbReference type="Gene3D" id="3.40.190.290">
    <property type="match status" value="1"/>
</dbReference>
<evidence type="ECO:0000256" key="3">
    <source>
        <dbReference type="ARBA" id="ARBA00023125"/>
    </source>
</evidence>
<dbReference type="Gene3D" id="1.10.10.10">
    <property type="entry name" value="Winged helix-like DNA-binding domain superfamily/Winged helix DNA-binding domain"/>
    <property type="match status" value="1"/>
</dbReference>